<dbReference type="EMBL" id="RCHS01002759">
    <property type="protein sequence ID" value="RMX45859.1"/>
    <property type="molecule type" value="Genomic_DNA"/>
</dbReference>
<organism evidence="1 2">
    <name type="scientific">Pocillopora damicornis</name>
    <name type="common">Cauliflower coral</name>
    <name type="synonym">Millepora damicornis</name>
    <dbReference type="NCBI Taxonomy" id="46731"/>
    <lineage>
        <taxon>Eukaryota</taxon>
        <taxon>Metazoa</taxon>
        <taxon>Cnidaria</taxon>
        <taxon>Anthozoa</taxon>
        <taxon>Hexacorallia</taxon>
        <taxon>Scleractinia</taxon>
        <taxon>Astrocoeniina</taxon>
        <taxon>Pocilloporidae</taxon>
        <taxon>Pocillopora</taxon>
    </lineage>
</organism>
<gene>
    <name evidence="1" type="ORF">pdam_00024599</name>
</gene>
<proteinExistence type="predicted"/>
<evidence type="ECO:0000313" key="2">
    <source>
        <dbReference type="Proteomes" id="UP000275408"/>
    </source>
</evidence>
<name>A0A3M6TX71_POCDA</name>
<sequence>MDKYSISWEAYHELPQRDQTPPRTYLLQGCQGTTDSTPGDQVGAELPLEDLLKQQLEEYLKKSNQPEDQSPAVKVKISGDNSRMSHSNEGQNILSGAGNHTITVLKTSEDYKNLRNGMANVTLTVNKPIEWIWIYCNEWKENATWMFHTLITSHQHERTLCLDWYKQPGCQHQPLLRIPLDNIIIDELHLMLRVRDQLETGLILKVLDWDEADNKDKVPSSRKPIHLDALLTTVSSPGITLNIWKPKESGKKV</sequence>
<dbReference type="OrthoDB" id="5986176at2759"/>
<reference evidence="1 2" key="1">
    <citation type="journal article" date="2018" name="Sci. Rep.">
        <title>Comparative analysis of the Pocillopora damicornis genome highlights role of immune system in coral evolution.</title>
        <authorList>
            <person name="Cunning R."/>
            <person name="Bay R.A."/>
            <person name="Gillette P."/>
            <person name="Baker A.C."/>
            <person name="Traylor-Knowles N."/>
        </authorList>
    </citation>
    <scope>NUCLEOTIDE SEQUENCE [LARGE SCALE GENOMIC DNA]</scope>
    <source>
        <strain evidence="1">RSMAS</strain>
        <tissue evidence="1">Whole animal</tissue>
    </source>
</reference>
<comment type="caution">
    <text evidence="1">The sequence shown here is derived from an EMBL/GenBank/DDBJ whole genome shotgun (WGS) entry which is preliminary data.</text>
</comment>
<accession>A0A3M6TX71</accession>
<dbReference type="Proteomes" id="UP000275408">
    <property type="component" value="Unassembled WGS sequence"/>
</dbReference>
<dbReference type="AlphaFoldDB" id="A0A3M6TX71"/>
<keyword evidence="2" id="KW-1185">Reference proteome</keyword>
<evidence type="ECO:0000313" key="1">
    <source>
        <dbReference type="EMBL" id="RMX45859.1"/>
    </source>
</evidence>
<protein>
    <submittedName>
        <fullName evidence="1">Uncharacterized protein</fullName>
    </submittedName>
</protein>